<dbReference type="InterPro" id="IPR011990">
    <property type="entry name" value="TPR-like_helical_dom_sf"/>
</dbReference>
<dbReference type="Pfam" id="PF01535">
    <property type="entry name" value="PPR"/>
    <property type="match status" value="1"/>
</dbReference>
<evidence type="ECO:0000313" key="5">
    <source>
        <dbReference type="Proteomes" id="UP001237642"/>
    </source>
</evidence>
<name>A0AAD8MUZ7_9APIA</name>
<comment type="caution">
    <text evidence="4">The sequence shown here is derived from an EMBL/GenBank/DDBJ whole genome shotgun (WGS) entry which is preliminary data.</text>
</comment>
<dbReference type="PROSITE" id="PS51375">
    <property type="entry name" value="PPR"/>
    <property type="match status" value="4"/>
</dbReference>
<evidence type="ECO:0000256" key="2">
    <source>
        <dbReference type="ARBA" id="ARBA00022737"/>
    </source>
</evidence>
<dbReference type="Gene3D" id="1.25.40.10">
    <property type="entry name" value="Tetratricopeptide repeat domain"/>
    <property type="match status" value="2"/>
</dbReference>
<dbReference type="InterPro" id="IPR050872">
    <property type="entry name" value="PPR_P_subfamily"/>
</dbReference>
<evidence type="ECO:0000256" key="1">
    <source>
        <dbReference type="ARBA" id="ARBA00007626"/>
    </source>
</evidence>
<feature type="repeat" description="PPR" evidence="3">
    <location>
        <begin position="1"/>
        <end position="28"/>
    </location>
</feature>
<gene>
    <name evidence="4" type="ORF">POM88_023794</name>
</gene>
<reference evidence="4" key="2">
    <citation type="submission" date="2023-05" db="EMBL/GenBank/DDBJ databases">
        <authorList>
            <person name="Schelkunov M.I."/>
        </authorList>
    </citation>
    <scope>NUCLEOTIDE SEQUENCE</scope>
    <source>
        <strain evidence="4">Hsosn_3</strain>
        <tissue evidence="4">Leaf</tissue>
    </source>
</reference>
<dbReference type="Proteomes" id="UP001237642">
    <property type="component" value="Unassembled WGS sequence"/>
</dbReference>
<evidence type="ECO:0000256" key="3">
    <source>
        <dbReference type="PROSITE-ProRule" id="PRU00708"/>
    </source>
</evidence>
<sequence>MINGLCKTGHTDIALWLFRFMEKCHCTPDSITYNTVIDSLCKGGLVDDALNVHSEVMEKRILPDVWTFSPIIQVLCSLKRWEEVGLLLNQMIYDMKISPDVHTFSILLDAYSKSGKLDDAKYIIQMMNERGEYPNIVTYNTLMQAYCSQGQMDGALAPFFTRFKIKAICEAVSHPCRDSLGRRRITSVTVEEAIPAKHKVTPVDINSEAKAGDADQEIGVLDAKWFDGDAEDHQL</sequence>
<protein>
    <recommendedName>
        <fullName evidence="6">Pentatricopeptide repeat-containing protein</fullName>
    </recommendedName>
</protein>
<keyword evidence="2" id="KW-0677">Repeat</keyword>
<dbReference type="AlphaFoldDB" id="A0AAD8MUZ7"/>
<dbReference type="InterPro" id="IPR002885">
    <property type="entry name" value="PPR_rpt"/>
</dbReference>
<reference evidence="4" key="1">
    <citation type="submission" date="2023-02" db="EMBL/GenBank/DDBJ databases">
        <title>Genome of toxic invasive species Heracleum sosnowskyi carries increased number of genes despite the absence of recent whole-genome duplications.</title>
        <authorList>
            <person name="Schelkunov M."/>
            <person name="Shtratnikova V."/>
            <person name="Makarenko M."/>
            <person name="Klepikova A."/>
            <person name="Omelchenko D."/>
            <person name="Novikova G."/>
            <person name="Obukhova E."/>
            <person name="Bogdanov V."/>
            <person name="Penin A."/>
            <person name="Logacheva M."/>
        </authorList>
    </citation>
    <scope>NUCLEOTIDE SEQUENCE</scope>
    <source>
        <strain evidence="4">Hsosn_3</strain>
        <tissue evidence="4">Leaf</tissue>
    </source>
</reference>
<dbReference type="PANTHER" id="PTHR46128">
    <property type="entry name" value="MITOCHONDRIAL GROUP I INTRON SPLICING FACTOR CCM1"/>
    <property type="match status" value="1"/>
</dbReference>
<proteinExistence type="inferred from homology"/>
<feature type="repeat" description="PPR" evidence="3">
    <location>
        <begin position="135"/>
        <end position="170"/>
    </location>
</feature>
<evidence type="ECO:0000313" key="4">
    <source>
        <dbReference type="EMBL" id="KAK1386059.1"/>
    </source>
</evidence>
<organism evidence="4 5">
    <name type="scientific">Heracleum sosnowskyi</name>
    <dbReference type="NCBI Taxonomy" id="360622"/>
    <lineage>
        <taxon>Eukaryota</taxon>
        <taxon>Viridiplantae</taxon>
        <taxon>Streptophyta</taxon>
        <taxon>Embryophyta</taxon>
        <taxon>Tracheophyta</taxon>
        <taxon>Spermatophyta</taxon>
        <taxon>Magnoliopsida</taxon>
        <taxon>eudicotyledons</taxon>
        <taxon>Gunneridae</taxon>
        <taxon>Pentapetalae</taxon>
        <taxon>asterids</taxon>
        <taxon>campanulids</taxon>
        <taxon>Apiales</taxon>
        <taxon>Apiaceae</taxon>
        <taxon>Apioideae</taxon>
        <taxon>apioid superclade</taxon>
        <taxon>Tordylieae</taxon>
        <taxon>Tordyliinae</taxon>
        <taxon>Heracleum</taxon>
    </lineage>
</organism>
<feature type="repeat" description="PPR" evidence="3">
    <location>
        <begin position="29"/>
        <end position="63"/>
    </location>
</feature>
<dbReference type="EMBL" id="JAUIZM010000005">
    <property type="protein sequence ID" value="KAK1386059.1"/>
    <property type="molecule type" value="Genomic_DNA"/>
</dbReference>
<dbReference type="PANTHER" id="PTHR46128:SF211">
    <property type="entry name" value="PENTACOTRIPEPTIDE-REPEAT REGION OF PRORP DOMAIN-CONTAINING PROTEIN"/>
    <property type="match status" value="1"/>
</dbReference>
<feature type="repeat" description="PPR" evidence="3">
    <location>
        <begin position="100"/>
        <end position="134"/>
    </location>
</feature>
<keyword evidence="5" id="KW-1185">Reference proteome</keyword>
<accession>A0AAD8MUZ7</accession>
<comment type="similarity">
    <text evidence="1">Belongs to the PPR family. P subfamily.</text>
</comment>
<dbReference type="Pfam" id="PF13041">
    <property type="entry name" value="PPR_2"/>
    <property type="match status" value="2"/>
</dbReference>
<evidence type="ECO:0008006" key="6">
    <source>
        <dbReference type="Google" id="ProtNLM"/>
    </source>
</evidence>
<dbReference type="NCBIfam" id="TIGR00756">
    <property type="entry name" value="PPR"/>
    <property type="match status" value="4"/>
</dbReference>